<reference evidence="3 4" key="1">
    <citation type="submission" date="2019-03" db="EMBL/GenBank/DDBJ databases">
        <title>Genomic Encyclopedia of Type Strains, Phase IV (KMG-IV): sequencing the most valuable type-strain genomes for metagenomic binning, comparative biology and taxonomic classification.</title>
        <authorList>
            <person name="Goeker M."/>
        </authorList>
    </citation>
    <scope>NUCLEOTIDE SEQUENCE [LARGE SCALE GENOMIC DNA]</scope>
    <source>
        <strain evidence="3 4">DSM 24591</strain>
    </source>
</reference>
<dbReference type="InterPro" id="IPR005031">
    <property type="entry name" value="COQ10_START"/>
</dbReference>
<accession>A0A4R3MAA7</accession>
<organism evidence="3 4">
    <name type="scientific">Paralcaligenes ureilyticus</name>
    <dbReference type="NCBI Taxonomy" id="627131"/>
    <lineage>
        <taxon>Bacteria</taxon>
        <taxon>Pseudomonadati</taxon>
        <taxon>Pseudomonadota</taxon>
        <taxon>Betaproteobacteria</taxon>
        <taxon>Burkholderiales</taxon>
        <taxon>Alcaligenaceae</taxon>
        <taxon>Paralcaligenes</taxon>
    </lineage>
</organism>
<dbReference type="PANTHER" id="PTHR12901:SF10">
    <property type="entry name" value="COENZYME Q-BINDING PROTEIN COQ10, MITOCHONDRIAL"/>
    <property type="match status" value="1"/>
</dbReference>
<name>A0A4R3MAA7_9BURK</name>
<dbReference type="InterPro" id="IPR044996">
    <property type="entry name" value="COQ10-like"/>
</dbReference>
<dbReference type="SUPFAM" id="SSF55961">
    <property type="entry name" value="Bet v1-like"/>
    <property type="match status" value="1"/>
</dbReference>
<evidence type="ECO:0000313" key="4">
    <source>
        <dbReference type="Proteomes" id="UP000295525"/>
    </source>
</evidence>
<dbReference type="InterPro" id="IPR023393">
    <property type="entry name" value="START-like_dom_sf"/>
</dbReference>
<dbReference type="CDD" id="cd07813">
    <property type="entry name" value="COQ10p_like"/>
    <property type="match status" value="1"/>
</dbReference>
<sequence length="145" mass="16125">MHTVQRSVLVSYSCAQMFDLVADVEKYPEFMPWCGGASVHSRDEHGMQASIIISFAGVKQAFSTRNDHEYPHLITFHLVDGPFSALTGKWEFNALAEDACKVVYTMAYAFSSRALEALVGPVFNRIATSFIDSFTHRAQACYGSD</sequence>
<dbReference type="Pfam" id="PF03364">
    <property type="entry name" value="Polyketide_cyc"/>
    <property type="match status" value="1"/>
</dbReference>
<evidence type="ECO:0000259" key="2">
    <source>
        <dbReference type="Pfam" id="PF03364"/>
    </source>
</evidence>
<comment type="caution">
    <text evidence="3">The sequence shown here is derived from an EMBL/GenBank/DDBJ whole genome shotgun (WGS) entry which is preliminary data.</text>
</comment>
<dbReference type="EMBL" id="SMAJ01000002">
    <property type="protein sequence ID" value="TCT10072.1"/>
    <property type="molecule type" value="Genomic_DNA"/>
</dbReference>
<evidence type="ECO:0000313" key="3">
    <source>
        <dbReference type="EMBL" id="TCT10072.1"/>
    </source>
</evidence>
<dbReference type="AlphaFoldDB" id="A0A4R3MAA7"/>
<comment type="similarity">
    <text evidence="1">Belongs to the ribosome association toxin RatA family.</text>
</comment>
<dbReference type="RefSeq" id="WP_132579703.1">
    <property type="nucleotide sequence ID" value="NZ_SMAJ01000002.1"/>
</dbReference>
<keyword evidence="4" id="KW-1185">Reference proteome</keyword>
<dbReference type="Proteomes" id="UP000295525">
    <property type="component" value="Unassembled WGS sequence"/>
</dbReference>
<evidence type="ECO:0000256" key="1">
    <source>
        <dbReference type="ARBA" id="ARBA00008918"/>
    </source>
</evidence>
<dbReference type="GO" id="GO:0045333">
    <property type="term" value="P:cellular respiration"/>
    <property type="evidence" value="ECO:0007669"/>
    <property type="project" value="InterPro"/>
</dbReference>
<protein>
    <submittedName>
        <fullName evidence="3">Ribosome-associated toxin RatA of RatAB toxin-antitoxin module</fullName>
    </submittedName>
</protein>
<proteinExistence type="inferred from homology"/>
<dbReference type="PANTHER" id="PTHR12901">
    <property type="entry name" value="SPERM PROTEIN HOMOLOG"/>
    <property type="match status" value="1"/>
</dbReference>
<gene>
    <name evidence="3" type="ORF">EDC26_10228</name>
</gene>
<dbReference type="Gene3D" id="3.30.530.20">
    <property type="match status" value="1"/>
</dbReference>
<dbReference type="GO" id="GO:0048039">
    <property type="term" value="F:ubiquinone binding"/>
    <property type="evidence" value="ECO:0007669"/>
    <property type="project" value="InterPro"/>
</dbReference>
<feature type="domain" description="Coenzyme Q-binding protein COQ10 START" evidence="2">
    <location>
        <begin position="10"/>
        <end position="135"/>
    </location>
</feature>
<dbReference type="OrthoDB" id="9804759at2"/>